<dbReference type="PROSITE" id="PS51257">
    <property type="entry name" value="PROKAR_LIPOPROTEIN"/>
    <property type="match status" value="1"/>
</dbReference>
<accession>A0A1I6PEW0</accession>
<name>A0A1I6PEW0_9FLAO</name>
<evidence type="ECO:0000313" key="1">
    <source>
        <dbReference type="EMBL" id="SFS38747.1"/>
    </source>
</evidence>
<sequence>MNLLKIVFILLILSSCKNDKKEGHDIPEVQDTTKIETSQETNKEAEQYIKNSYDDVLAKRIGGYITDSIVKKDIDFLNATDRRFQFYTTDLNGDQNKEIFVLLNGSYFCGSGGCTMLLLNSDLSVITSFTVMTPPLFIEKREDKDWAVLLIRNEGALKELIYKDGSYPSNPSILPDAPYDAPSGHAQIAFDDNFSKAKTYTF</sequence>
<proteinExistence type="predicted"/>
<dbReference type="EMBL" id="FPAG01000001">
    <property type="protein sequence ID" value="SFS38747.1"/>
    <property type="molecule type" value="Genomic_DNA"/>
</dbReference>
<dbReference type="OrthoDB" id="5348860at2"/>
<dbReference type="Proteomes" id="UP000183209">
    <property type="component" value="Unassembled WGS sequence"/>
</dbReference>
<gene>
    <name evidence="1" type="ORF">SAMN04487906_0261</name>
</gene>
<reference evidence="1 2" key="1">
    <citation type="submission" date="2016-10" db="EMBL/GenBank/DDBJ databases">
        <authorList>
            <person name="de Groot N.N."/>
        </authorList>
    </citation>
    <scope>NUCLEOTIDE SEQUENCE [LARGE SCALE GENOMIC DNA]</scope>
    <source>
        <strain evidence="1 2">CGMCC 1.6114</strain>
    </source>
</reference>
<evidence type="ECO:0008006" key="3">
    <source>
        <dbReference type="Google" id="ProtNLM"/>
    </source>
</evidence>
<dbReference type="RefSeq" id="WP_074976397.1">
    <property type="nucleotide sequence ID" value="NZ_FPAG01000001.1"/>
</dbReference>
<dbReference type="AlphaFoldDB" id="A0A1I6PEW0"/>
<protein>
    <recommendedName>
        <fullName evidence="3">Lipoprotein</fullName>
    </recommendedName>
</protein>
<organism evidence="1 2">
    <name type="scientific">Zhouia amylolytica</name>
    <dbReference type="NCBI Taxonomy" id="376730"/>
    <lineage>
        <taxon>Bacteria</taxon>
        <taxon>Pseudomonadati</taxon>
        <taxon>Bacteroidota</taxon>
        <taxon>Flavobacteriia</taxon>
        <taxon>Flavobacteriales</taxon>
        <taxon>Flavobacteriaceae</taxon>
        <taxon>Zhouia</taxon>
    </lineage>
</organism>
<evidence type="ECO:0000313" key="2">
    <source>
        <dbReference type="Proteomes" id="UP000183209"/>
    </source>
</evidence>